<keyword evidence="1" id="KW-1133">Transmembrane helix</keyword>
<gene>
    <name evidence="3" type="ORF">ACFFTL_14540</name>
</gene>
<organism evidence="3 4">
    <name type="scientific">Streptomyces yanii</name>
    <dbReference type="NCBI Taxonomy" id="78510"/>
    <lineage>
        <taxon>Bacteria</taxon>
        <taxon>Bacillati</taxon>
        <taxon>Actinomycetota</taxon>
        <taxon>Actinomycetes</taxon>
        <taxon>Kitasatosporales</taxon>
        <taxon>Streptomycetaceae</taxon>
        <taxon>Streptomyces</taxon>
    </lineage>
</organism>
<sequence length="62" mass="5873">MTAPSGLLAAPATTASALAPFAGAALAAPLGGYGPLFCLLTATSMVAALIAPWTATSAAPRS</sequence>
<accession>A0ABV5R6N8</accession>
<evidence type="ECO:0000313" key="3">
    <source>
        <dbReference type="EMBL" id="MFB9573510.1"/>
    </source>
</evidence>
<keyword evidence="2" id="KW-0732">Signal</keyword>
<keyword evidence="1" id="KW-0472">Membrane</keyword>
<keyword evidence="4" id="KW-1185">Reference proteome</keyword>
<name>A0ABV5R6N8_9ACTN</name>
<dbReference type="EMBL" id="JBHMCG010000059">
    <property type="protein sequence ID" value="MFB9573510.1"/>
    <property type="molecule type" value="Genomic_DNA"/>
</dbReference>
<feature type="transmembrane region" description="Helical" evidence="1">
    <location>
        <begin position="37"/>
        <end position="55"/>
    </location>
</feature>
<evidence type="ECO:0008006" key="5">
    <source>
        <dbReference type="Google" id="ProtNLM"/>
    </source>
</evidence>
<evidence type="ECO:0000256" key="1">
    <source>
        <dbReference type="SAM" id="Phobius"/>
    </source>
</evidence>
<dbReference type="RefSeq" id="WP_386143866.1">
    <property type="nucleotide sequence ID" value="NZ_JBHMCG010000059.1"/>
</dbReference>
<feature type="signal peptide" evidence="2">
    <location>
        <begin position="1"/>
        <end position="27"/>
    </location>
</feature>
<comment type="caution">
    <text evidence="3">The sequence shown here is derived from an EMBL/GenBank/DDBJ whole genome shotgun (WGS) entry which is preliminary data.</text>
</comment>
<evidence type="ECO:0000313" key="4">
    <source>
        <dbReference type="Proteomes" id="UP001589710"/>
    </source>
</evidence>
<evidence type="ECO:0000256" key="2">
    <source>
        <dbReference type="SAM" id="SignalP"/>
    </source>
</evidence>
<proteinExistence type="predicted"/>
<protein>
    <recommendedName>
        <fullName evidence="5">MFS transporter</fullName>
    </recommendedName>
</protein>
<reference evidence="3 4" key="1">
    <citation type="submission" date="2024-09" db="EMBL/GenBank/DDBJ databases">
        <authorList>
            <person name="Sun Q."/>
            <person name="Mori K."/>
        </authorList>
    </citation>
    <scope>NUCLEOTIDE SEQUENCE [LARGE SCALE GENOMIC DNA]</scope>
    <source>
        <strain evidence="3 4">JCM 3331</strain>
    </source>
</reference>
<feature type="chain" id="PRO_5047459322" description="MFS transporter" evidence="2">
    <location>
        <begin position="28"/>
        <end position="62"/>
    </location>
</feature>
<dbReference type="Proteomes" id="UP001589710">
    <property type="component" value="Unassembled WGS sequence"/>
</dbReference>
<keyword evidence="1" id="KW-0812">Transmembrane</keyword>